<keyword evidence="4" id="KW-1185">Reference proteome</keyword>
<accession>A0ABR4CYP7</accession>
<keyword evidence="2" id="KW-0732">Signal</keyword>
<feature type="chain" id="PRO_5045635705" evidence="2">
    <location>
        <begin position="21"/>
        <end position="499"/>
    </location>
</feature>
<evidence type="ECO:0000256" key="1">
    <source>
        <dbReference type="SAM" id="Phobius"/>
    </source>
</evidence>
<evidence type="ECO:0000313" key="4">
    <source>
        <dbReference type="Proteomes" id="UP001595075"/>
    </source>
</evidence>
<name>A0ABR4CYP7_9HELO</name>
<evidence type="ECO:0000313" key="3">
    <source>
        <dbReference type="EMBL" id="KAL2075005.1"/>
    </source>
</evidence>
<keyword evidence="1" id="KW-1133">Transmembrane helix</keyword>
<protein>
    <submittedName>
        <fullName evidence="3">Uncharacterized protein</fullName>
    </submittedName>
</protein>
<organism evidence="3 4">
    <name type="scientific">Oculimacula yallundae</name>
    <dbReference type="NCBI Taxonomy" id="86028"/>
    <lineage>
        <taxon>Eukaryota</taxon>
        <taxon>Fungi</taxon>
        <taxon>Dikarya</taxon>
        <taxon>Ascomycota</taxon>
        <taxon>Pezizomycotina</taxon>
        <taxon>Leotiomycetes</taxon>
        <taxon>Helotiales</taxon>
        <taxon>Ploettnerulaceae</taxon>
        <taxon>Oculimacula</taxon>
    </lineage>
</organism>
<reference evidence="3 4" key="1">
    <citation type="journal article" date="2024" name="Commun. Biol.">
        <title>Comparative genomic analysis of thermophilic fungi reveals convergent evolutionary adaptations and gene losses.</title>
        <authorList>
            <person name="Steindorff A.S."/>
            <person name="Aguilar-Pontes M.V."/>
            <person name="Robinson A.J."/>
            <person name="Andreopoulos B."/>
            <person name="LaButti K."/>
            <person name="Kuo A."/>
            <person name="Mondo S."/>
            <person name="Riley R."/>
            <person name="Otillar R."/>
            <person name="Haridas S."/>
            <person name="Lipzen A."/>
            <person name="Grimwood J."/>
            <person name="Schmutz J."/>
            <person name="Clum A."/>
            <person name="Reid I.D."/>
            <person name="Moisan M.C."/>
            <person name="Butler G."/>
            <person name="Nguyen T.T.M."/>
            <person name="Dewar K."/>
            <person name="Conant G."/>
            <person name="Drula E."/>
            <person name="Henrissat B."/>
            <person name="Hansel C."/>
            <person name="Singer S."/>
            <person name="Hutchinson M.I."/>
            <person name="de Vries R.P."/>
            <person name="Natvig D.O."/>
            <person name="Powell A.J."/>
            <person name="Tsang A."/>
            <person name="Grigoriev I.V."/>
        </authorList>
    </citation>
    <scope>NUCLEOTIDE SEQUENCE [LARGE SCALE GENOMIC DNA]</scope>
    <source>
        <strain evidence="3 4">CBS 494.80</strain>
    </source>
</reference>
<keyword evidence="1" id="KW-0472">Membrane</keyword>
<dbReference type="EMBL" id="JAZHXI010000002">
    <property type="protein sequence ID" value="KAL2075005.1"/>
    <property type="molecule type" value="Genomic_DNA"/>
</dbReference>
<keyword evidence="1" id="KW-0812">Transmembrane</keyword>
<evidence type="ECO:0000256" key="2">
    <source>
        <dbReference type="SAM" id="SignalP"/>
    </source>
</evidence>
<comment type="caution">
    <text evidence="3">The sequence shown here is derived from an EMBL/GenBank/DDBJ whole genome shotgun (WGS) entry which is preliminary data.</text>
</comment>
<gene>
    <name evidence="3" type="ORF">VTL71DRAFT_8785</name>
</gene>
<feature type="transmembrane region" description="Helical" evidence="1">
    <location>
        <begin position="278"/>
        <end position="300"/>
    </location>
</feature>
<proteinExistence type="predicted"/>
<feature type="signal peptide" evidence="2">
    <location>
        <begin position="1"/>
        <end position="20"/>
    </location>
</feature>
<sequence>MNTVLLFMALILTIAPLVSSAPSSSNKVINHLPGHVFRSTLNASDIASPLVSRWVPGEPAMILLESGTKDIWYNSCVPKSNDAFVCTVTYAQSTQDSYGAMWVYDNMCRQKGFKTGISRKVLETKYAMTSELPMVLDVRVSKSWRPVKIYTGIKLWYGSWYAPEPWHQAPQQWLPQLDERQLPSNDKNRAYHVPSPYDPPLTRFKRSFSTTTSILEQTRIAFEKNCGVFTFATQSQPVFNHSLWENQPQQLLNVVSENFRDYINRHTLTFIMRQTTHYALVVMTSLAIVLTSLTVIILAAPATAPTNHLTTLSTSTLFNSTTAPSISSHQLTTRDNLTIAVEQGGPENGETLRPEPTVSFLSCKPRVNTASMCTLAFVQKRTDTSCVVIAYDHKCNRLDAWKTQRNPLSWYQNGAKHGTDLVSPKLKWNILLYMSTSWNGFFWSNHDVKVAYGSYVSFPFYWKDYPAKWRESRRINSGNFKDQYYDFFRVPFTCRGEFV</sequence>
<dbReference type="Proteomes" id="UP001595075">
    <property type="component" value="Unassembled WGS sequence"/>
</dbReference>